<reference evidence="7" key="1">
    <citation type="submission" date="2019-07" db="EMBL/GenBank/DDBJ databases">
        <title>Genomic Encyclopedia of Type Strains, Phase IV (KMG-IV): sequencing the most valuable type-strain genomes for metagenomic binning, comparative biology and taxonomic classification.</title>
        <authorList>
            <person name="Goeker M."/>
        </authorList>
    </citation>
    <scope>NUCLEOTIDE SEQUENCE</scope>
    <source>
        <strain evidence="7">DSM 44596</strain>
    </source>
</reference>
<dbReference type="GO" id="GO:0016757">
    <property type="term" value="F:glycosyltransferase activity"/>
    <property type="evidence" value="ECO:0007669"/>
    <property type="project" value="UniProtKB-KW"/>
</dbReference>
<evidence type="ECO:0000256" key="1">
    <source>
        <dbReference type="ARBA" id="ARBA00004141"/>
    </source>
</evidence>
<organism evidence="7">
    <name type="scientific">Nocardia globerula</name>
    <dbReference type="NCBI Taxonomy" id="1818"/>
    <lineage>
        <taxon>Bacteria</taxon>
        <taxon>Bacillati</taxon>
        <taxon>Actinomycetota</taxon>
        <taxon>Actinomycetes</taxon>
        <taxon>Mycobacteriales</taxon>
        <taxon>Nocardiaceae</taxon>
        <taxon>Nocardia</taxon>
    </lineage>
</organism>
<evidence type="ECO:0000313" key="7">
    <source>
        <dbReference type="EMBL" id="TYQ07700.1"/>
    </source>
</evidence>
<keyword evidence="2" id="KW-0328">Glycosyltransferase</keyword>
<dbReference type="InterPro" id="IPR029044">
    <property type="entry name" value="Nucleotide-diphossugar_trans"/>
</dbReference>
<dbReference type="CDD" id="cd06427">
    <property type="entry name" value="CESA_like_2"/>
    <property type="match status" value="1"/>
</dbReference>
<evidence type="ECO:0000256" key="6">
    <source>
        <dbReference type="ARBA" id="ARBA00023136"/>
    </source>
</evidence>
<proteinExistence type="predicted"/>
<dbReference type="GO" id="GO:0016020">
    <property type="term" value="C:membrane"/>
    <property type="evidence" value="ECO:0007669"/>
    <property type="project" value="UniProtKB-SubCell"/>
</dbReference>
<evidence type="ECO:0000256" key="4">
    <source>
        <dbReference type="ARBA" id="ARBA00022692"/>
    </source>
</evidence>
<dbReference type="Gene3D" id="3.90.550.10">
    <property type="entry name" value="Spore Coat Polysaccharide Biosynthesis Protein SpsA, Chain A"/>
    <property type="match status" value="1"/>
</dbReference>
<dbReference type="InterPro" id="IPR050321">
    <property type="entry name" value="Glycosyltr_2/OpgH_subfam"/>
</dbReference>
<evidence type="ECO:0000256" key="3">
    <source>
        <dbReference type="ARBA" id="ARBA00022679"/>
    </source>
</evidence>
<comment type="caution">
    <text evidence="7">The sequence shown here is derived from an EMBL/GenBank/DDBJ whole genome shotgun (WGS) entry which is preliminary data.</text>
</comment>
<keyword evidence="4" id="KW-0812">Transmembrane</keyword>
<keyword evidence="6" id="KW-0472">Membrane</keyword>
<protein>
    <submittedName>
        <fullName evidence="7">Cellulose synthase/poly-beta-1,6-N-acetylglucosamine synthase-like glycosyltransferase</fullName>
    </submittedName>
</protein>
<evidence type="ECO:0000256" key="2">
    <source>
        <dbReference type="ARBA" id="ARBA00022676"/>
    </source>
</evidence>
<keyword evidence="3 7" id="KW-0808">Transferase</keyword>
<accession>A0A652YW42</accession>
<keyword evidence="5" id="KW-1133">Transmembrane helix</keyword>
<dbReference type="PANTHER" id="PTHR43867">
    <property type="entry name" value="CELLULOSE SYNTHASE CATALYTIC SUBUNIT A [UDP-FORMING]"/>
    <property type="match status" value="1"/>
</dbReference>
<dbReference type="EMBL" id="VNIQ01000001">
    <property type="protein sequence ID" value="TYQ07700.1"/>
    <property type="molecule type" value="Genomic_DNA"/>
</dbReference>
<evidence type="ECO:0000256" key="5">
    <source>
        <dbReference type="ARBA" id="ARBA00022989"/>
    </source>
</evidence>
<sequence>MVNTDLLVHGNKASDAFKAAALHDAVNGLRERKPISSASVAFYPWQRNVLFTLLAVAILCLIFFLTPTLITLTLLCTLGYVWTMVDRLILFMRGLDASAIMTISDEVALALTDDELPLYTILVPAYNEPEVVGDLIAAMRAIDYPKEKLQVLLLLEEDDMITIEAAELAGVDKVVSILKVPAADPRTKPKACNYGLHFSTGEIITIYDAEDSPDPLQLRRVVATFAQLPANTACVQAKLAFHNGTQNLLTAWFTADYALWFNFILPGLMRSNSPIPLGGTSNHLRRSVLDDIGAWDPFNVTEDADLGVRIAESGYRTAVLNSTTLEEANSDTINWIRQRSRWYKGYLQTWLVHMRQPVKLWRGIGTVGFLRFTILMAGTPVVAALNTIFWLLSLGWILGQPAIIQQIFPTYVYFPALASLVFGNAAVMYMNLVACRETRNAALLIACLTAPLYWVLMSIAAIKGTYQLIMNPSYWEKTFHGLSN</sequence>
<dbReference type="AlphaFoldDB" id="A0A652YW42"/>
<dbReference type="Pfam" id="PF13641">
    <property type="entry name" value="Glyco_tranf_2_3"/>
    <property type="match status" value="1"/>
</dbReference>
<comment type="subcellular location">
    <subcellularLocation>
        <location evidence="1">Membrane</location>
        <topology evidence="1">Multi-pass membrane protein</topology>
    </subcellularLocation>
</comment>
<gene>
    <name evidence="7" type="ORF">FNL38_10165</name>
</gene>
<dbReference type="SUPFAM" id="SSF53448">
    <property type="entry name" value="Nucleotide-diphospho-sugar transferases"/>
    <property type="match status" value="1"/>
</dbReference>
<name>A0A652YW42_NOCGL</name>
<dbReference type="PANTHER" id="PTHR43867:SF2">
    <property type="entry name" value="CELLULOSE SYNTHASE CATALYTIC SUBUNIT A [UDP-FORMING]"/>
    <property type="match status" value="1"/>
</dbReference>